<protein>
    <submittedName>
        <fullName evidence="13">KamA family radical SAM protein</fullName>
    </submittedName>
</protein>
<evidence type="ECO:0000256" key="11">
    <source>
        <dbReference type="PIRSR" id="PIRSR603739-50"/>
    </source>
</evidence>
<dbReference type="SFLD" id="SFLDS00029">
    <property type="entry name" value="Radical_SAM"/>
    <property type="match status" value="1"/>
</dbReference>
<evidence type="ECO:0000256" key="4">
    <source>
        <dbReference type="ARBA" id="ARBA00022485"/>
    </source>
</evidence>
<evidence type="ECO:0000313" key="14">
    <source>
        <dbReference type="Proteomes" id="UP000823934"/>
    </source>
</evidence>
<dbReference type="GO" id="GO:0051539">
    <property type="term" value="F:4 iron, 4 sulfur cluster binding"/>
    <property type="evidence" value="ECO:0007669"/>
    <property type="project" value="UniProtKB-KW"/>
</dbReference>
<keyword evidence="8" id="KW-0408">Iron</keyword>
<feature type="non-terminal residue" evidence="13">
    <location>
        <position position="1"/>
    </location>
</feature>
<dbReference type="PANTHER" id="PTHR30538:SF1">
    <property type="entry name" value="L-LYSINE 2,3-AMINOMUTASE"/>
    <property type="match status" value="1"/>
</dbReference>
<reference evidence="13" key="1">
    <citation type="journal article" date="2021" name="PeerJ">
        <title>Extensive microbial diversity within the chicken gut microbiome revealed by metagenomics and culture.</title>
        <authorList>
            <person name="Gilroy R."/>
            <person name="Ravi A."/>
            <person name="Getino M."/>
            <person name="Pursley I."/>
            <person name="Horton D.L."/>
            <person name="Alikhan N.F."/>
            <person name="Baker D."/>
            <person name="Gharbi K."/>
            <person name="Hall N."/>
            <person name="Watson M."/>
            <person name="Adriaenssens E.M."/>
            <person name="Foster-Nyarko E."/>
            <person name="Jarju S."/>
            <person name="Secka A."/>
            <person name="Antonio M."/>
            <person name="Oren A."/>
            <person name="Chaudhuri R.R."/>
            <person name="La Ragione R."/>
            <person name="Hildebrand F."/>
            <person name="Pallen M.J."/>
        </authorList>
    </citation>
    <scope>NUCLEOTIDE SEQUENCE</scope>
    <source>
        <strain evidence="13">CHK160-9182</strain>
    </source>
</reference>
<feature type="modified residue" description="N6-(pyridoxal phosphate)lysine" evidence="11">
    <location>
        <position position="243"/>
    </location>
</feature>
<comment type="cofactor">
    <cofactor evidence="1 11">
        <name>pyridoxal 5'-phosphate</name>
        <dbReference type="ChEBI" id="CHEBI:597326"/>
    </cofactor>
</comment>
<accession>A0A9D1TTX1</accession>
<dbReference type="SUPFAM" id="SSF102114">
    <property type="entry name" value="Radical SAM enzymes"/>
    <property type="match status" value="1"/>
</dbReference>
<comment type="cofactor">
    <cofactor evidence="2">
        <name>[4Fe-4S] cluster</name>
        <dbReference type="ChEBI" id="CHEBI:49883"/>
    </cofactor>
</comment>
<keyword evidence="10" id="KW-0413">Isomerase</keyword>
<evidence type="ECO:0000256" key="5">
    <source>
        <dbReference type="ARBA" id="ARBA00022691"/>
    </source>
</evidence>
<dbReference type="CDD" id="cd01335">
    <property type="entry name" value="Radical_SAM"/>
    <property type="match status" value="1"/>
</dbReference>
<evidence type="ECO:0000256" key="7">
    <source>
        <dbReference type="ARBA" id="ARBA00022898"/>
    </source>
</evidence>
<comment type="similarity">
    <text evidence="3">Belongs to the radical SAM superfamily. KamA family.</text>
</comment>
<dbReference type="SFLD" id="SFLDG01070">
    <property type="entry name" value="PLP-dependent"/>
    <property type="match status" value="1"/>
</dbReference>
<dbReference type="AlphaFoldDB" id="A0A9D1TTX1"/>
<evidence type="ECO:0000256" key="8">
    <source>
        <dbReference type="ARBA" id="ARBA00023004"/>
    </source>
</evidence>
<dbReference type="InterPro" id="IPR003739">
    <property type="entry name" value="Lys_aminomutase/Glu_NH3_mut"/>
</dbReference>
<evidence type="ECO:0000256" key="1">
    <source>
        <dbReference type="ARBA" id="ARBA00001933"/>
    </source>
</evidence>
<dbReference type="Gene3D" id="3.20.20.70">
    <property type="entry name" value="Aldolase class I"/>
    <property type="match status" value="1"/>
</dbReference>
<keyword evidence="9" id="KW-0411">Iron-sulfur</keyword>
<proteinExistence type="inferred from homology"/>
<dbReference type="Proteomes" id="UP000823934">
    <property type="component" value="Unassembled WGS sequence"/>
</dbReference>
<sequence>DQRHSPVEGVVHRYPDRALLKVTQLCEVYCRFCFRKEMIGHKGENLSQAELDAAYHYFESHPEVREVILTGGDPMILSNRRLMTIMRRLAEIPHIKVIRIHTRIPILNPERVDRELAEFLKSLRMENGVQILVVIHANHAAEFSESVREAINCLLDHRVMLISQSVMLKGVNDNFKALSELMYTLVDFGIKPYYLHQMDLARGTSHFVVEEARAIALIHELREKVSGICVPHLIQEIPAGEGKKALY</sequence>
<keyword evidence="5" id="KW-0949">S-adenosyl-L-methionine</keyword>
<dbReference type="InterPro" id="IPR013785">
    <property type="entry name" value="Aldolase_TIM"/>
</dbReference>
<evidence type="ECO:0000256" key="9">
    <source>
        <dbReference type="ARBA" id="ARBA00023014"/>
    </source>
</evidence>
<dbReference type="PROSITE" id="PS51918">
    <property type="entry name" value="RADICAL_SAM"/>
    <property type="match status" value="1"/>
</dbReference>
<organism evidence="13 14">
    <name type="scientific">Candidatus Ignatzschineria merdigallinarum</name>
    <dbReference type="NCBI Taxonomy" id="2838621"/>
    <lineage>
        <taxon>Bacteria</taxon>
        <taxon>Pseudomonadati</taxon>
        <taxon>Pseudomonadota</taxon>
        <taxon>Gammaproteobacteria</taxon>
        <taxon>Cardiobacteriales</taxon>
        <taxon>Ignatzschineriaceae</taxon>
        <taxon>Ignatzschineria</taxon>
    </lineage>
</organism>
<dbReference type="GO" id="GO:0016853">
    <property type="term" value="F:isomerase activity"/>
    <property type="evidence" value="ECO:0007669"/>
    <property type="project" value="UniProtKB-KW"/>
</dbReference>
<dbReference type="InterPro" id="IPR058240">
    <property type="entry name" value="rSAM_sf"/>
</dbReference>
<reference evidence="13" key="2">
    <citation type="submission" date="2021-04" db="EMBL/GenBank/DDBJ databases">
        <authorList>
            <person name="Gilroy R."/>
        </authorList>
    </citation>
    <scope>NUCLEOTIDE SEQUENCE</scope>
    <source>
        <strain evidence="13">CHK160-9182</strain>
    </source>
</reference>
<feature type="domain" description="Radical SAM core" evidence="12">
    <location>
        <begin position="12"/>
        <end position="241"/>
    </location>
</feature>
<evidence type="ECO:0000313" key="13">
    <source>
        <dbReference type="EMBL" id="HIW06257.1"/>
    </source>
</evidence>
<dbReference type="NCBIfam" id="TIGR00238">
    <property type="entry name" value="KamA family radical SAM protein"/>
    <property type="match status" value="1"/>
</dbReference>
<keyword evidence="4" id="KW-0004">4Fe-4S</keyword>
<gene>
    <name evidence="13" type="ORF">H9889_02890</name>
</gene>
<evidence type="ECO:0000256" key="6">
    <source>
        <dbReference type="ARBA" id="ARBA00022723"/>
    </source>
</evidence>
<keyword evidence="7 11" id="KW-0663">Pyridoxal phosphate</keyword>
<dbReference type="InterPro" id="IPR007197">
    <property type="entry name" value="rSAM"/>
</dbReference>
<evidence type="ECO:0000256" key="3">
    <source>
        <dbReference type="ARBA" id="ARBA00008703"/>
    </source>
</evidence>
<keyword evidence="6" id="KW-0479">Metal-binding</keyword>
<dbReference type="Pfam" id="PF04055">
    <property type="entry name" value="Radical_SAM"/>
    <property type="match status" value="1"/>
</dbReference>
<comment type="caution">
    <text evidence="13">The sequence shown here is derived from an EMBL/GenBank/DDBJ whole genome shotgun (WGS) entry which is preliminary data.</text>
</comment>
<evidence type="ECO:0000256" key="2">
    <source>
        <dbReference type="ARBA" id="ARBA00001966"/>
    </source>
</evidence>
<dbReference type="PANTHER" id="PTHR30538">
    <property type="entry name" value="LYSINE 2,3-AMINOMUTASE-RELATED"/>
    <property type="match status" value="1"/>
</dbReference>
<name>A0A9D1TTX1_9GAMM</name>
<evidence type="ECO:0000256" key="10">
    <source>
        <dbReference type="ARBA" id="ARBA00023235"/>
    </source>
</evidence>
<dbReference type="EMBL" id="DXHP01000066">
    <property type="protein sequence ID" value="HIW06257.1"/>
    <property type="molecule type" value="Genomic_DNA"/>
</dbReference>
<dbReference type="GO" id="GO:0046872">
    <property type="term" value="F:metal ion binding"/>
    <property type="evidence" value="ECO:0007669"/>
    <property type="project" value="UniProtKB-KW"/>
</dbReference>
<evidence type="ECO:0000259" key="12">
    <source>
        <dbReference type="PROSITE" id="PS51918"/>
    </source>
</evidence>